<reference evidence="1" key="1">
    <citation type="submission" date="2021-05" db="EMBL/GenBank/DDBJ databases">
        <authorList>
            <person name="Scholz U."/>
            <person name="Mascher M."/>
            <person name="Fiebig A."/>
        </authorList>
    </citation>
    <scope>NUCLEOTIDE SEQUENCE [LARGE SCALE GENOMIC DNA]</scope>
</reference>
<keyword evidence="2" id="KW-1185">Reference proteome</keyword>
<dbReference type="EnsemblPlants" id="AVESA.00010b.r2.6AG1009000.1">
    <property type="protein sequence ID" value="AVESA.00010b.r2.6AG1009000.1.CDS.1"/>
    <property type="gene ID" value="AVESA.00010b.r2.6AG1009000"/>
</dbReference>
<evidence type="ECO:0000313" key="2">
    <source>
        <dbReference type="Proteomes" id="UP001732700"/>
    </source>
</evidence>
<dbReference type="Proteomes" id="UP001732700">
    <property type="component" value="Chromosome 6A"/>
</dbReference>
<name>A0ACD5YN32_AVESA</name>
<reference evidence="1" key="2">
    <citation type="submission" date="2025-09" db="UniProtKB">
        <authorList>
            <consortium name="EnsemblPlants"/>
        </authorList>
    </citation>
    <scope>IDENTIFICATION</scope>
</reference>
<organism evidence="1 2">
    <name type="scientific">Avena sativa</name>
    <name type="common">Oat</name>
    <dbReference type="NCBI Taxonomy" id="4498"/>
    <lineage>
        <taxon>Eukaryota</taxon>
        <taxon>Viridiplantae</taxon>
        <taxon>Streptophyta</taxon>
        <taxon>Embryophyta</taxon>
        <taxon>Tracheophyta</taxon>
        <taxon>Spermatophyta</taxon>
        <taxon>Magnoliopsida</taxon>
        <taxon>Liliopsida</taxon>
        <taxon>Poales</taxon>
        <taxon>Poaceae</taxon>
        <taxon>BOP clade</taxon>
        <taxon>Pooideae</taxon>
        <taxon>Poodae</taxon>
        <taxon>Poeae</taxon>
        <taxon>Poeae Chloroplast Group 1 (Aveneae type)</taxon>
        <taxon>Aveninae</taxon>
        <taxon>Avena</taxon>
    </lineage>
</organism>
<proteinExistence type="predicted"/>
<evidence type="ECO:0000313" key="1">
    <source>
        <dbReference type="EnsemblPlants" id="AVESA.00010b.r2.6AG1009000.1.CDS.1"/>
    </source>
</evidence>
<sequence>MVVTAASVQDQGLRAGVGVMAVEVEGSKAEEAVYTRRRKKKAQTGERVASKEPCAGTVCPAEVGGERWAVSKERGGRAGTFSAAGAEEAAHKLGGAGRAAKKKRNAAVNKKKGECAGTSSAAGELRMAVRRKMAARRPEARTEFVGVSRRQNGKYGAQISRSKGFVRWLGTFDTAEEAARAFDAAAVELDGASAVTNFTQGGESSGQLTGRARMKVKKLAAARPDARTEFRGVTMQKKGKYNAQIWDLESKHALPLGTFGTAVEAARAYDAAALELPGASAVTNFRASGGTVRMKAKKPPPPAASSDAWNEFRGVRRRPSGKYSARIWDSKAKSARWLGCFDTAEEAVRAYDAAAVKQQGAAPAATTNLEQQQPMDLLDDFPVLPAPVFSESLIPGPQMNDLWTDLPPAE</sequence>
<protein>
    <submittedName>
        <fullName evidence="1">Uncharacterized protein</fullName>
    </submittedName>
</protein>
<accession>A0ACD5YN32</accession>